<dbReference type="GO" id="GO:0007265">
    <property type="term" value="P:Ras protein signal transduction"/>
    <property type="evidence" value="ECO:0007669"/>
    <property type="project" value="TreeGrafter"/>
</dbReference>
<dbReference type="PROSITE" id="PS50009">
    <property type="entry name" value="RASGEF_CAT"/>
    <property type="match status" value="1"/>
</dbReference>
<evidence type="ECO:0000256" key="2">
    <source>
        <dbReference type="PROSITE-ProRule" id="PRU00168"/>
    </source>
</evidence>
<evidence type="ECO:0000259" key="3">
    <source>
        <dbReference type="PROSITE" id="PS50009"/>
    </source>
</evidence>
<dbReference type="WBParaSite" id="EEL_0000793301-mRNA-1">
    <property type="protein sequence ID" value="EEL_0000793301-mRNA-1"/>
    <property type="gene ID" value="EEL_0000793301"/>
</dbReference>
<feature type="domain" description="Ras-GEF" evidence="3">
    <location>
        <begin position="66"/>
        <end position="293"/>
    </location>
</feature>
<name>A0A0R3RZZ9_9BILA</name>
<dbReference type="Gene3D" id="1.10.840.10">
    <property type="entry name" value="Ras guanine-nucleotide exchange factors catalytic domain"/>
    <property type="match status" value="1"/>
</dbReference>
<reference evidence="5" key="1">
    <citation type="submission" date="2017-02" db="UniProtKB">
        <authorList>
            <consortium name="WormBaseParasite"/>
        </authorList>
    </citation>
    <scope>IDENTIFICATION</scope>
</reference>
<evidence type="ECO:0000313" key="4">
    <source>
        <dbReference type="Proteomes" id="UP000050640"/>
    </source>
</evidence>
<dbReference type="Gene3D" id="2.30.29.30">
    <property type="entry name" value="Pleckstrin-homology domain (PH domain)/Phosphotyrosine-binding domain (PTB)"/>
    <property type="match status" value="1"/>
</dbReference>
<dbReference type="GO" id="GO:0005886">
    <property type="term" value="C:plasma membrane"/>
    <property type="evidence" value="ECO:0007669"/>
    <property type="project" value="TreeGrafter"/>
</dbReference>
<evidence type="ECO:0000256" key="1">
    <source>
        <dbReference type="ARBA" id="ARBA00022658"/>
    </source>
</evidence>
<dbReference type="SMART" id="SM00147">
    <property type="entry name" value="RasGEF"/>
    <property type="match status" value="1"/>
</dbReference>
<dbReference type="PANTHER" id="PTHR23113:SF368">
    <property type="entry name" value="CELL DIVISION CONTROL PROTEIN 25"/>
    <property type="match status" value="1"/>
</dbReference>
<keyword evidence="4" id="KW-1185">Reference proteome</keyword>
<dbReference type="SUPFAM" id="SSF48366">
    <property type="entry name" value="Ras GEF"/>
    <property type="match status" value="1"/>
</dbReference>
<accession>A0A0R3RZZ9</accession>
<evidence type="ECO:0000313" key="5">
    <source>
        <dbReference type="WBParaSite" id="EEL_0000793301-mRNA-1"/>
    </source>
</evidence>
<dbReference type="Pfam" id="PF00617">
    <property type="entry name" value="RasGEF"/>
    <property type="match status" value="1"/>
</dbReference>
<dbReference type="Proteomes" id="UP000050640">
    <property type="component" value="Unplaced"/>
</dbReference>
<dbReference type="InterPro" id="IPR008937">
    <property type="entry name" value="Ras-like_GEF"/>
</dbReference>
<dbReference type="InterPro" id="IPR023578">
    <property type="entry name" value="Ras_GEF_dom_sf"/>
</dbReference>
<dbReference type="STRING" id="1147741.A0A0R3RZZ9"/>
<dbReference type="GO" id="GO:0005085">
    <property type="term" value="F:guanyl-nucleotide exchange factor activity"/>
    <property type="evidence" value="ECO:0007669"/>
    <property type="project" value="UniProtKB-KW"/>
</dbReference>
<dbReference type="CDD" id="cd00155">
    <property type="entry name" value="RasGEF"/>
    <property type="match status" value="1"/>
</dbReference>
<proteinExistence type="predicted"/>
<dbReference type="InterPro" id="IPR001895">
    <property type="entry name" value="RASGEF_cat_dom"/>
</dbReference>
<keyword evidence="1 2" id="KW-0344">Guanine-nucleotide releasing factor</keyword>
<sequence length="597" mass="68606">MSCDVAGEMQWKMKSAEKVVRQRYSAVTVGIETMRSRGDSTGANVPAWKVRYKLNLSKITDVLKIRPEDIASQITLIDIPLFRAITSQELLRGAWTKKSKHVDASNIVAFTDRFNSICLWCQREILSRERAAKRAEVLGHFIRVAKHLYDLNNLNSTFSIVSALQSLSIYRLAKTWKLIGRSEHGVLTKLQLLFDSERNWERLREYLNSAKLPCIPYLGLYLTDLSFIDAAHGTLKKNCKEYENTDRKKYDILARILHFQKSFYDNLTYVEHLQKYLQSFKVHDELAKFTEDDLFSDTHRAASSSPAVGFLRRTSLSRTLLAISRLRSNLSPFEKAAQSLTPQLSSRRSRGAIISDHRRARSLGIELNTGEVNLSFSSDADSFHSKNVEDRELTMSSISTSVENKTVSAHSPRPINLVSSFLPLKTSTPLRFAPKVSPITRFSSFGRETNTDRYHLIDDDDDDCEIPDYEGEAAFITVRKCGIKSTMMKCNQKCYLELRSSYLYQFCRRSINIRCKSIRDAYYKKASKVMKLDENAWCVTCYINSGEPYFEMRHLSTGRIYRYICKSETDATEWYQHIREAIQNALLRAPAKLISFD</sequence>
<protein>
    <submittedName>
        <fullName evidence="5">Ras-GEF domain-containing protein</fullName>
    </submittedName>
</protein>
<organism evidence="4 5">
    <name type="scientific">Elaeophora elaphi</name>
    <dbReference type="NCBI Taxonomy" id="1147741"/>
    <lineage>
        <taxon>Eukaryota</taxon>
        <taxon>Metazoa</taxon>
        <taxon>Ecdysozoa</taxon>
        <taxon>Nematoda</taxon>
        <taxon>Chromadorea</taxon>
        <taxon>Rhabditida</taxon>
        <taxon>Spirurina</taxon>
        <taxon>Spiruromorpha</taxon>
        <taxon>Filarioidea</taxon>
        <taxon>Onchocercidae</taxon>
        <taxon>Elaeophora</taxon>
    </lineage>
</organism>
<dbReference type="InterPro" id="IPR011993">
    <property type="entry name" value="PH-like_dom_sf"/>
</dbReference>
<dbReference type="AlphaFoldDB" id="A0A0R3RZZ9"/>
<dbReference type="PANTHER" id="PTHR23113">
    <property type="entry name" value="GUANINE NUCLEOTIDE EXCHANGE FACTOR"/>
    <property type="match status" value="1"/>
</dbReference>
<dbReference type="SUPFAM" id="SSF50729">
    <property type="entry name" value="PH domain-like"/>
    <property type="match status" value="1"/>
</dbReference>
<dbReference type="InterPro" id="IPR036964">
    <property type="entry name" value="RASGEF_cat_dom_sf"/>
</dbReference>